<evidence type="ECO:0000313" key="3">
    <source>
        <dbReference type="Proteomes" id="UP000011603"/>
    </source>
</evidence>
<dbReference type="EMBL" id="AOLO01000014">
    <property type="protein sequence ID" value="ELZ97604.1"/>
    <property type="molecule type" value="Genomic_DNA"/>
</dbReference>
<dbReference type="Proteomes" id="UP000011603">
    <property type="component" value="Unassembled WGS sequence"/>
</dbReference>
<evidence type="ECO:0000313" key="4">
    <source>
        <dbReference type="Proteomes" id="UP000027075"/>
    </source>
</evidence>
<reference evidence="1 4" key="2">
    <citation type="submission" date="2014-04" db="EMBL/GenBank/DDBJ databases">
        <title>Transcriptional profiles of Haloferax mediterranei on the basis of nitrogen availability.</title>
        <authorList>
            <person name="Bautista V."/>
        </authorList>
    </citation>
    <scope>NUCLEOTIDE SEQUENCE [LARGE SCALE GENOMIC DNA]</scope>
    <source>
        <strain evidence="1">ATCC 33500</strain>
        <strain evidence="4">ATCC 33500 / DSM 1411 / JCM 8866 / NBRC 14739 / NCIMB 2177 / R-4</strain>
        <plasmid evidence="1">HMPLAS3</plasmid>
        <plasmid evidence="4">Plasmid HMPLAS3</plasmid>
    </source>
</reference>
<keyword evidence="1" id="KW-0614">Plasmid</keyword>
<gene>
    <name evidence="1" type="ORF">BM92_19650</name>
    <name evidence="2" type="ORF">C439_16848</name>
</gene>
<organism evidence="2 3">
    <name type="scientific">Haloferax mediterranei (strain ATCC 33500 / DSM 1411 / JCM 8866 / NBRC 14739 / NCIMB 2177 / R-4)</name>
    <name type="common">Halobacterium mediterranei</name>
    <dbReference type="NCBI Taxonomy" id="523841"/>
    <lineage>
        <taxon>Archaea</taxon>
        <taxon>Methanobacteriati</taxon>
        <taxon>Methanobacteriota</taxon>
        <taxon>Stenosarchaea group</taxon>
        <taxon>Halobacteria</taxon>
        <taxon>Halobacteriales</taxon>
        <taxon>Haloferacaceae</taxon>
        <taxon>Haloferax</taxon>
    </lineage>
</organism>
<protein>
    <submittedName>
        <fullName evidence="2">Uncharacterized protein</fullName>
    </submittedName>
</protein>
<accession>M0IQ66</accession>
<geneLocation type="plasmid" evidence="1 4">
    <name>HMPLAS3</name>
</geneLocation>
<evidence type="ECO:0000313" key="1">
    <source>
        <dbReference type="EMBL" id="AHZ24019.1"/>
    </source>
</evidence>
<dbReference type="EMBL" id="CP007552">
    <property type="protein sequence ID" value="AHZ24019.1"/>
    <property type="molecule type" value="Genomic_DNA"/>
</dbReference>
<dbReference type="Proteomes" id="UP000027075">
    <property type="component" value="Plasmid HMPLAS3"/>
</dbReference>
<name>M0IQ66_HALMT</name>
<dbReference type="AlphaFoldDB" id="M0IQ66"/>
<reference evidence="2 3" key="1">
    <citation type="journal article" date="2014" name="PLoS Genet.">
        <title>Phylogenetically driven sequencing of extremely halophilic archaea reveals strategies for static and dynamic osmo-response.</title>
        <authorList>
            <person name="Becker E.A."/>
            <person name="Seitzer P.M."/>
            <person name="Tritt A."/>
            <person name="Larsen D."/>
            <person name="Krusor M."/>
            <person name="Yao A.I."/>
            <person name="Wu D."/>
            <person name="Madern D."/>
            <person name="Eisen J.A."/>
            <person name="Darling A.E."/>
            <person name="Facciotti M.T."/>
        </authorList>
    </citation>
    <scope>NUCLEOTIDE SEQUENCE [LARGE SCALE GENOMIC DNA]</scope>
    <source>
        <strain evidence="2">ATCC 33500</strain>
        <strain evidence="3">ATCC 33500 / DSM 1411 / JCM 8866 / NBRC 14739 / NCIMB 2177 / R-4</strain>
    </source>
</reference>
<evidence type="ECO:0000313" key="2">
    <source>
        <dbReference type="EMBL" id="ELZ97604.1"/>
    </source>
</evidence>
<keyword evidence="3" id="KW-1185">Reference proteome</keyword>
<sequence>MSSANIYGDVERSEFWKRHQDSLESFLVKSPNGDLVRFKVLGDSVSVRRYDDNPTDHSSEDVPELGVNHYLGVCVMVSFQAVDEYIERNGLRPVVDEVKRRRWVIMMGLALFAALH</sequence>
<proteinExistence type="predicted"/>